<protein>
    <submittedName>
        <fullName evidence="3">Uncharacterized protein</fullName>
    </submittedName>
</protein>
<name>A0A1I8BVQ6_MELHA</name>
<keyword evidence="2" id="KW-1185">Reference proteome</keyword>
<dbReference type="Proteomes" id="UP000095281">
    <property type="component" value="Unplaced"/>
</dbReference>
<organism evidence="2 3">
    <name type="scientific">Meloidogyne hapla</name>
    <name type="common">Root-knot nematode worm</name>
    <dbReference type="NCBI Taxonomy" id="6305"/>
    <lineage>
        <taxon>Eukaryota</taxon>
        <taxon>Metazoa</taxon>
        <taxon>Ecdysozoa</taxon>
        <taxon>Nematoda</taxon>
        <taxon>Chromadorea</taxon>
        <taxon>Rhabditida</taxon>
        <taxon>Tylenchina</taxon>
        <taxon>Tylenchomorpha</taxon>
        <taxon>Tylenchoidea</taxon>
        <taxon>Meloidogynidae</taxon>
        <taxon>Meloidogyninae</taxon>
        <taxon>Meloidogyne</taxon>
    </lineage>
</organism>
<dbReference type="WBParaSite" id="MhA1_Contig676.frz3.gene2">
    <property type="protein sequence ID" value="MhA1_Contig676.frz3.gene2"/>
    <property type="gene ID" value="MhA1_Contig676.frz3.gene2"/>
</dbReference>
<feature type="region of interest" description="Disordered" evidence="1">
    <location>
        <begin position="68"/>
        <end position="103"/>
    </location>
</feature>
<evidence type="ECO:0000256" key="1">
    <source>
        <dbReference type="SAM" id="MobiDB-lite"/>
    </source>
</evidence>
<evidence type="ECO:0000313" key="3">
    <source>
        <dbReference type="WBParaSite" id="MhA1_Contig676.frz3.gene2"/>
    </source>
</evidence>
<proteinExistence type="predicted"/>
<reference evidence="3" key="1">
    <citation type="submission" date="2016-11" db="UniProtKB">
        <authorList>
            <consortium name="WormBaseParasite"/>
        </authorList>
    </citation>
    <scope>IDENTIFICATION</scope>
</reference>
<sequence length="103" mass="11543">MSSLNKIIKFLNLFKNHFNLQFISIFILFILNIDQCNTQIGLGVKLASRLAPIGLSVGKALKTVNSLFNDPSAPQQSMGEQQQDPMNTAKQMYNNNEQENGKK</sequence>
<accession>A0A1I8BVQ6</accession>
<dbReference type="AlphaFoldDB" id="A0A1I8BVQ6"/>
<evidence type="ECO:0000313" key="2">
    <source>
        <dbReference type="Proteomes" id="UP000095281"/>
    </source>
</evidence>